<dbReference type="PROSITE" id="PS50011">
    <property type="entry name" value="PROTEIN_KINASE_DOM"/>
    <property type="match status" value="1"/>
</dbReference>
<dbReference type="PIRSF" id="PIRSF000654">
    <property type="entry name" value="Integrin-linked_kinase"/>
    <property type="match status" value="1"/>
</dbReference>
<dbReference type="InterPro" id="IPR011009">
    <property type="entry name" value="Kinase-like_dom_sf"/>
</dbReference>
<accession>A0ABR2H8E9</accession>
<keyword evidence="3" id="KW-1185">Reference proteome</keyword>
<organism evidence="2 3">
    <name type="scientific">Tritrichomonas musculus</name>
    <dbReference type="NCBI Taxonomy" id="1915356"/>
    <lineage>
        <taxon>Eukaryota</taxon>
        <taxon>Metamonada</taxon>
        <taxon>Parabasalia</taxon>
        <taxon>Tritrichomonadida</taxon>
        <taxon>Tritrichomonadidae</taxon>
        <taxon>Tritrichomonas</taxon>
    </lineage>
</organism>
<gene>
    <name evidence="2" type="ORF">M9Y10_026330</name>
</gene>
<dbReference type="InterPro" id="IPR008271">
    <property type="entry name" value="Ser/Thr_kinase_AS"/>
</dbReference>
<dbReference type="SUPFAM" id="SSF56112">
    <property type="entry name" value="Protein kinase-like (PK-like)"/>
    <property type="match status" value="1"/>
</dbReference>
<dbReference type="PANTHER" id="PTHR44167">
    <property type="entry name" value="OVARIAN-SPECIFIC SERINE/THREONINE-PROTEIN KINASE LOK-RELATED"/>
    <property type="match status" value="1"/>
</dbReference>
<evidence type="ECO:0000313" key="3">
    <source>
        <dbReference type="Proteomes" id="UP001470230"/>
    </source>
</evidence>
<evidence type="ECO:0000259" key="1">
    <source>
        <dbReference type="PROSITE" id="PS50011"/>
    </source>
</evidence>
<reference evidence="2 3" key="1">
    <citation type="submission" date="2024-04" db="EMBL/GenBank/DDBJ databases">
        <title>Tritrichomonas musculus Genome.</title>
        <authorList>
            <person name="Alves-Ferreira E."/>
            <person name="Grigg M."/>
            <person name="Lorenzi H."/>
            <person name="Galac M."/>
        </authorList>
    </citation>
    <scope>NUCLEOTIDE SEQUENCE [LARGE SCALE GENOMIC DNA]</scope>
    <source>
        <strain evidence="2 3">EAF2021</strain>
    </source>
</reference>
<dbReference type="EMBL" id="JAPFFF010000039">
    <property type="protein sequence ID" value="KAK8842103.1"/>
    <property type="molecule type" value="Genomic_DNA"/>
</dbReference>
<evidence type="ECO:0000313" key="2">
    <source>
        <dbReference type="EMBL" id="KAK8842103.1"/>
    </source>
</evidence>
<dbReference type="Gene3D" id="1.10.510.10">
    <property type="entry name" value="Transferase(Phosphotransferase) domain 1"/>
    <property type="match status" value="1"/>
</dbReference>
<sequence>MFSARTCSGYELRLPYSFNGYEVLENISQGSFSTVIKVQDEFSKRFFAAKIFSTKELEDQNQRKLISNEVEILRSLSHPNIVKFYEMFKIFNDDNEEFIVIIEEYCPKGCLLDYMNNFGFKNDMEKKKVQVGLVNAIKYLHEQGIAHCDIKPENVLLDINCNPKLCDFGFSKNFNKTFDEIKCGSIDYAAPELFKDGSVDFFKSDIWSLGITLFAMSEMRFPFNDVRDVINGRLSIRTNDEKLEKIVKKCTKLNPKKRPNAEEILNDEYFSLSKEET</sequence>
<dbReference type="SMART" id="SM00220">
    <property type="entry name" value="S_TKc"/>
    <property type="match status" value="1"/>
</dbReference>
<feature type="domain" description="Protein kinase" evidence="1">
    <location>
        <begin position="21"/>
        <end position="270"/>
    </location>
</feature>
<dbReference type="Proteomes" id="UP001470230">
    <property type="component" value="Unassembled WGS sequence"/>
</dbReference>
<comment type="caution">
    <text evidence="2">The sequence shown here is derived from an EMBL/GenBank/DDBJ whole genome shotgun (WGS) entry which is preliminary data.</text>
</comment>
<proteinExistence type="predicted"/>
<dbReference type="PROSITE" id="PS00108">
    <property type="entry name" value="PROTEIN_KINASE_ST"/>
    <property type="match status" value="1"/>
</dbReference>
<dbReference type="Pfam" id="PF00069">
    <property type="entry name" value="Pkinase"/>
    <property type="match status" value="1"/>
</dbReference>
<name>A0ABR2H8E9_9EUKA</name>
<protein>
    <recommendedName>
        <fullName evidence="1">Protein kinase domain-containing protein</fullName>
    </recommendedName>
</protein>
<dbReference type="InterPro" id="IPR000719">
    <property type="entry name" value="Prot_kinase_dom"/>
</dbReference>
<dbReference type="PANTHER" id="PTHR44167:SF24">
    <property type="entry name" value="SERINE_THREONINE-PROTEIN KINASE CHK2"/>
    <property type="match status" value="1"/>
</dbReference>